<accession>A0A8S1WPS8</accession>
<dbReference type="NCBIfam" id="TIGR02232">
    <property type="entry name" value="myxo_disulf_rpt"/>
    <property type="match status" value="1"/>
</dbReference>
<name>A0A8S1WPS8_9CILI</name>
<dbReference type="InterPro" id="IPR011936">
    <property type="entry name" value="Myxo_disulph_rpt"/>
</dbReference>
<feature type="transmembrane region" description="Helical" evidence="4">
    <location>
        <begin position="12"/>
        <end position="30"/>
    </location>
</feature>
<evidence type="ECO:0000256" key="2">
    <source>
        <dbReference type="ARBA" id="ARBA00022737"/>
    </source>
</evidence>
<evidence type="ECO:0000256" key="1">
    <source>
        <dbReference type="ARBA" id="ARBA00022729"/>
    </source>
</evidence>
<feature type="transmembrane region" description="Helical" evidence="4">
    <location>
        <begin position="114"/>
        <end position="134"/>
    </location>
</feature>
<organism evidence="5 6">
    <name type="scientific">Paramecium pentaurelia</name>
    <dbReference type="NCBI Taxonomy" id="43138"/>
    <lineage>
        <taxon>Eukaryota</taxon>
        <taxon>Sar</taxon>
        <taxon>Alveolata</taxon>
        <taxon>Ciliophora</taxon>
        <taxon>Intramacronucleata</taxon>
        <taxon>Oligohymenophorea</taxon>
        <taxon>Peniculida</taxon>
        <taxon>Parameciidae</taxon>
        <taxon>Paramecium</taxon>
    </lineage>
</organism>
<dbReference type="Pfam" id="PF13948">
    <property type="entry name" value="DUF4215"/>
    <property type="match status" value="1"/>
</dbReference>
<dbReference type="PANTHER" id="PTHR39767">
    <property type="entry name" value="CALCIUM/CALMODULIN-BINDING MEMBRANE PROTEIN PCM4-RELATED"/>
    <property type="match status" value="1"/>
</dbReference>
<evidence type="ECO:0000256" key="4">
    <source>
        <dbReference type="SAM" id="Phobius"/>
    </source>
</evidence>
<dbReference type="OrthoDB" id="409374at2759"/>
<keyword evidence="4" id="KW-1133">Transmembrane helix</keyword>
<keyword evidence="3" id="KW-1015">Disulfide bond</keyword>
<evidence type="ECO:0000256" key="3">
    <source>
        <dbReference type="ARBA" id="ARBA00023157"/>
    </source>
</evidence>
<dbReference type="Proteomes" id="UP000689195">
    <property type="component" value="Unassembled WGS sequence"/>
</dbReference>
<evidence type="ECO:0000313" key="5">
    <source>
        <dbReference type="EMBL" id="CAD8190189.1"/>
    </source>
</evidence>
<keyword evidence="6" id="KW-1185">Reference proteome</keyword>
<keyword evidence="4" id="KW-0812">Transmembrane</keyword>
<reference evidence="5" key="1">
    <citation type="submission" date="2021-01" db="EMBL/GenBank/DDBJ databases">
        <authorList>
            <consortium name="Genoscope - CEA"/>
            <person name="William W."/>
        </authorList>
    </citation>
    <scope>NUCLEOTIDE SEQUENCE</scope>
</reference>
<comment type="caution">
    <text evidence="5">The sequence shown here is derived from an EMBL/GenBank/DDBJ whole genome shotgun (WGS) entry which is preliminary data.</text>
</comment>
<keyword evidence="2" id="KW-0677">Repeat</keyword>
<keyword evidence="4" id="KW-0472">Membrane</keyword>
<feature type="transmembrane region" description="Helical" evidence="4">
    <location>
        <begin position="42"/>
        <end position="64"/>
    </location>
</feature>
<evidence type="ECO:0000313" key="6">
    <source>
        <dbReference type="Proteomes" id="UP000689195"/>
    </source>
</evidence>
<protein>
    <recommendedName>
        <fullName evidence="7">Transmembrane protein</fullName>
    </recommendedName>
</protein>
<keyword evidence="1" id="KW-0732">Signal</keyword>
<dbReference type="PANTHER" id="PTHR39767:SF2">
    <property type="entry name" value="CHROMOSOME UNDETERMINED SCAFFOLD_1, WHOLE GENOME SHOTGUN SEQUENCE"/>
    <property type="match status" value="1"/>
</dbReference>
<dbReference type="AlphaFoldDB" id="A0A8S1WPS8"/>
<proteinExistence type="predicted"/>
<evidence type="ECO:0008006" key="7">
    <source>
        <dbReference type="Google" id="ProtNLM"/>
    </source>
</evidence>
<dbReference type="EMBL" id="CAJJDO010000095">
    <property type="protein sequence ID" value="CAD8190189.1"/>
    <property type="molecule type" value="Genomic_DNA"/>
</dbReference>
<sequence length="519" mass="60699">MAIFITCSYINNASLIKTIIILTMICILNYQVTFYFKIKIGLYIIMILVQLLSLLVVHKMFYVLTTFQELIILFLLRHLNLNLIIKSPLLSNFGELTLGMINSLKYMLIKKNNIQDIILTLILLQTFVKIQLVIQQQISLQLFNIQIHLYKLLQKAKDLIGEFQILNQLFMNVLQDVMHVIRVNAQIQNQYLQLNNGSQLIIQRQTLHVWIIGIIGQRVHIWKQKLIQNPILKLVQKMRFLVTNANNPILTVKIDDQQVTTTQKLSQRIIFTRSYCNHIQILDVKITDLVHTNPKIQIRIDIVMPQYQVTEGTPFFGSPDFELFITQKKQIYIDQGLPFEGCQLDITKFVEGCAFCVRNECLHCQDGWQYIEQDQKCSPICGDQKIVQNELCDDGNLIPYDGCYQCQYSCPLFCKNCIKGKCIECEQPQNLINGLCLFVCDQFKMTSVLQYTGCFYYVDNFEVNGYYQHTIFNQDNLKYFQNQFLDCNLLQYGIFGFILQLMQSEKYIIMQKLILEYLS</sequence>
<gene>
    <name evidence="5" type="ORF">PPENT_87.1.T0950193</name>
</gene>